<feature type="domain" description="Major facilitator superfamily (MFS) profile" evidence="7">
    <location>
        <begin position="14"/>
        <end position="398"/>
    </location>
</feature>
<dbReference type="PANTHER" id="PTHR23513:SF6">
    <property type="entry name" value="MAJOR FACILITATOR SUPERFAMILY ASSOCIATED DOMAIN-CONTAINING PROTEIN"/>
    <property type="match status" value="1"/>
</dbReference>
<evidence type="ECO:0000313" key="9">
    <source>
        <dbReference type="Proteomes" id="UP000037084"/>
    </source>
</evidence>
<comment type="caution">
    <text evidence="8">The sequence shown here is derived from an EMBL/GenBank/DDBJ whole genome shotgun (WGS) entry which is preliminary data.</text>
</comment>
<dbReference type="Gene3D" id="1.20.1250.20">
    <property type="entry name" value="MFS general substrate transporter like domains"/>
    <property type="match status" value="1"/>
</dbReference>
<gene>
    <name evidence="8" type="ORF">ADK75_26100</name>
</gene>
<feature type="transmembrane region" description="Helical" evidence="6">
    <location>
        <begin position="289"/>
        <end position="306"/>
    </location>
</feature>
<dbReference type="InterPro" id="IPR011701">
    <property type="entry name" value="MFS"/>
</dbReference>
<feature type="transmembrane region" description="Helical" evidence="6">
    <location>
        <begin position="170"/>
        <end position="191"/>
    </location>
</feature>
<feature type="transmembrane region" description="Helical" evidence="6">
    <location>
        <begin position="261"/>
        <end position="282"/>
    </location>
</feature>
<evidence type="ECO:0000256" key="1">
    <source>
        <dbReference type="ARBA" id="ARBA00004651"/>
    </source>
</evidence>
<evidence type="ECO:0000313" key="8">
    <source>
        <dbReference type="EMBL" id="KOG46596.1"/>
    </source>
</evidence>
<feature type="transmembrane region" description="Helical" evidence="6">
    <location>
        <begin position="347"/>
        <end position="371"/>
    </location>
</feature>
<evidence type="ECO:0000256" key="5">
    <source>
        <dbReference type="ARBA" id="ARBA00023136"/>
    </source>
</evidence>
<dbReference type="EMBL" id="LGUV01000347">
    <property type="protein sequence ID" value="KOG46596.1"/>
    <property type="molecule type" value="Genomic_DNA"/>
</dbReference>
<feature type="transmembrane region" description="Helical" evidence="6">
    <location>
        <begin position="226"/>
        <end position="249"/>
    </location>
</feature>
<dbReference type="OrthoDB" id="3460055at2"/>
<dbReference type="CDD" id="cd06173">
    <property type="entry name" value="MFS_MefA_like"/>
    <property type="match status" value="1"/>
</dbReference>
<dbReference type="Pfam" id="PF07690">
    <property type="entry name" value="MFS_1"/>
    <property type="match status" value="1"/>
</dbReference>
<keyword evidence="2" id="KW-1003">Cell membrane</keyword>
<comment type="subcellular location">
    <subcellularLocation>
        <location evidence="1">Cell membrane</location>
        <topology evidence="1">Multi-pass membrane protein</topology>
    </subcellularLocation>
</comment>
<dbReference type="InterPro" id="IPR020846">
    <property type="entry name" value="MFS_dom"/>
</dbReference>
<feature type="transmembrane region" description="Helical" evidence="6">
    <location>
        <begin position="48"/>
        <end position="67"/>
    </location>
</feature>
<evidence type="ECO:0000256" key="2">
    <source>
        <dbReference type="ARBA" id="ARBA00022475"/>
    </source>
</evidence>
<keyword evidence="3 6" id="KW-0812">Transmembrane</keyword>
<dbReference type="PATRIC" id="fig|1961.12.peg.5838"/>
<keyword evidence="4 6" id="KW-1133">Transmembrane helix</keyword>
<evidence type="ECO:0000256" key="3">
    <source>
        <dbReference type="ARBA" id="ARBA00022692"/>
    </source>
</evidence>
<organism evidence="8 9">
    <name type="scientific">Streptomyces virginiae</name>
    <name type="common">Streptomyces cinnamonensis</name>
    <dbReference type="NCBI Taxonomy" id="1961"/>
    <lineage>
        <taxon>Bacteria</taxon>
        <taxon>Bacillati</taxon>
        <taxon>Actinomycetota</taxon>
        <taxon>Actinomycetes</taxon>
        <taxon>Kitasatosporales</taxon>
        <taxon>Streptomycetaceae</taxon>
        <taxon>Streptomyces</taxon>
    </lineage>
</organism>
<accession>A0A0L8M872</accession>
<dbReference type="GO" id="GO:0005886">
    <property type="term" value="C:plasma membrane"/>
    <property type="evidence" value="ECO:0007669"/>
    <property type="project" value="UniProtKB-SubCell"/>
</dbReference>
<protein>
    <submittedName>
        <fullName evidence="8">Membrane protein</fullName>
    </submittedName>
</protein>
<feature type="transmembrane region" description="Helical" evidence="6">
    <location>
        <begin position="377"/>
        <end position="396"/>
    </location>
</feature>
<dbReference type="GO" id="GO:0022857">
    <property type="term" value="F:transmembrane transporter activity"/>
    <property type="evidence" value="ECO:0007669"/>
    <property type="project" value="InterPro"/>
</dbReference>
<feature type="transmembrane region" description="Helical" evidence="6">
    <location>
        <begin position="312"/>
        <end position="335"/>
    </location>
</feature>
<feature type="transmembrane region" description="Helical" evidence="6">
    <location>
        <begin position="79"/>
        <end position="97"/>
    </location>
</feature>
<dbReference type="AlphaFoldDB" id="A0A0L8M872"/>
<name>A0A0L8M872_STRVG</name>
<sequence>MSGGRMKRVLRDRNAGLYLSGVVVSGFGTTSMWLVAGVWVKSLTGSDGLAALTAFALWAPVLAGPALGAVADRLPRRPLLVVLCLVMAALLPVLLLLDSAERVWLLFAVLLVYGVCGALHDAAEAALVPQAVGHRLLGDFNGLRLTANEGMKLLAPLVGAALFARSGGASVALLDAATFALAAGIFAMLRVREDPPERERIRDGTGGFARLLEGGRQLRASPALRALVSAGAAVMFLAGLNGAVVYAVADGVLGHAPTYVGVLYAVQGAGSVLTGLVAGPLLRRMPERAFAAAGTALFALGLAGRALPYDAVALVCSAVIGAGLPCVLIAALTAVQREVPNAVLGRAAATANTLIFVPNALALALGAALVAFVDVRVLLPVLAVAGLAVALQLVAGTGVRTGAAARAGAGTPAGRRRP</sequence>
<proteinExistence type="predicted"/>
<keyword evidence="5 6" id="KW-0472">Membrane</keyword>
<dbReference type="SUPFAM" id="SSF103473">
    <property type="entry name" value="MFS general substrate transporter"/>
    <property type="match status" value="1"/>
</dbReference>
<dbReference type="InterPro" id="IPR036259">
    <property type="entry name" value="MFS_trans_sf"/>
</dbReference>
<evidence type="ECO:0000256" key="6">
    <source>
        <dbReference type="SAM" id="Phobius"/>
    </source>
</evidence>
<evidence type="ECO:0000259" key="7">
    <source>
        <dbReference type="PROSITE" id="PS50850"/>
    </source>
</evidence>
<dbReference type="RefSeq" id="WP_053174524.1">
    <property type="nucleotide sequence ID" value="NZ_LGUV01000347.1"/>
</dbReference>
<dbReference type="Proteomes" id="UP000037084">
    <property type="component" value="Unassembled WGS sequence"/>
</dbReference>
<reference evidence="9" key="1">
    <citation type="submission" date="2015-07" db="EMBL/GenBank/DDBJ databases">
        <authorList>
            <consortium name="Consortium for Microbial Forensics and Genomics (microFORGE)"/>
            <person name="Knight B.M."/>
            <person name="Roberts D.P."/>
            <person name="Lin D."/>
            <person name="Hari K."/>
            <person name="Fletcher J."/>
            <person name="Melcher U."/>
            <person name="Blagden T."/>
            <person name="Winegar R.A."/>
        </authorList>
    </citation>
    <scope>NUCLEOTIDE SEQUENCE [LARGE SCALE GENOMIC DNA]</scope>
    <source>
        <strain evidence="9">NRRL B-1447</strain>
    </source>
</reference>
<evidence type="ECO:0000256" key="4">
    <source>
        <dbReference type="ARBA" id="ARBA00022989"/>
    </source>
</evidence>
<feature type="transmembrane region" description="Helical" evidence="6">
    <location>
        <begin position="15"/>
        <end position="36"/>
    </location>
</feature>
<dbReference type="PANTHER" id="PTHR23513">
    <property type="entry name" value="INTEGRAL MEMBRANE EFFLUX PROTEIN-RELATED"/>
    <property type="match status" value="1"/>
</dbReference>
<dbReference type="PROSITE" id="PS50850">
    <property type="entry name" value="MFS"/>
    <property type="match status" value="1"/>
</dbReference>